<feature type="domain" description="Integrase catalytic" evidence="14">
    <location>
        <begin position="618"/>
        <end position="776"/>
    </location>
</feature>
<evidence type="ECO:0000313" key="15">
    <source>
        <dbReference type="EMBL" id="KAL0203585.1"/>
    </source>
</evidence>
<keyword evidence="9" id="KW-0695">RNA-directed DNA polymerase</keyword>
<dbReference type="EC" id="2.7.7.49" evidence="3"/>
<dbReference type="Pfam" id="PF17917">
    <property type="entry name" value="RT_RNaseH"/>
    <property type="match status" value="1"/>
</dbReference>
<dbReference type="CDD" id="cd01647">
    <property type="entry name" value="RT_LTR"/>
    <property type="match status" value="1"/>
</dbReference>
<keyword evidence="6" id="KW-0540">Nuclease</keyword>
<evidence type="ECO:0000256" key="7">
    <source>
        <dbReference type="ARBA" id="ARBA00022759"/>
    </source>
</evidence>
<reference evidence="15 16" key="1">
    <citation type="submission" date="2024-05" db="EMBL/GenBank/DDBJ databases">
        <title>Genome sequencing and assembly of Indian major carp, Cirrhinus mrigala (Hamilton, 1822).</title>
        <authorList>
            <person name="Mohindra V."/>
            <person name="Chowdhury L.M."/>
            <person name="Lal K."/>
            <person name="Jena J.K."/>
        </authorList>
    </citation>
    <scope>NUCLEOTIDE SEQUENCE [LARGE SCALE GENOMIC DNA]</scope>
    <source>
        <strain evidence="15">CM1030</strain>
        <tissue evidence="15">Blood</tissue>
    </source>
</reference>
<feature type="compositionally biased region" description="Pro residues" evidence="11">
    <location>
        <begin position="312"/>
        <end position="321"/>
    </location>
</feature>
<evidence type="ECO:0000256" key="10">
    <source>
        <dbReference type="ARBA" id="ARBA00039658"/>
    </source>
</evidence>
<dbReference type="InterPro" id="IPR000477">
    <property type="entry name" value="RT_dom"/>
</dbReference>
<evidence type="ECO:0000256" key="6">
    <source>
        <dbReference type="ARBA" id="ARBA00022722"/>
    </source>
</evidence>
<dbReference type="EC" id="3.1.26.4" evidence="2"/>
<dbReference type="Pfam" id="PF00078">
    <property type="entry name" value="RVT_1"/>
    <property type="match status" value="1"/>
</dbReference>
<dbReference type="InterPro" id="IPR003309">
    <property type="entry name" value="SCAN_dom"/>
</dbReference>
<evidence type="ECO:0000256" key="2">
    <source>
        <dbReference type="ARBA" id="ARBA00012180"/>
    </source>
</evidence>
<dbReference type="InterPro" id="IPR012337">
    <property type="entry name" value="RNaseH-like_sf"/>
</dbReference>
<dbReference type="CDD" id="cd09274">
    <property type="entry name" value="RNase_HI_RT_Ty3"/>
    <property type="match status" value="1"/>
</dbReference>
<dbReference type="InterPro" id="IPR041373">
    <property type="entry name" value="RT_RNaseH"/>
</dbReference>
<keyword evidence="7" id="KW-0255">Endonuclease</keyword>
<proteinExistence type="inferred from homology"/>
<dbReference type="InterPro" id="IPR001969">
    <property type="entry name" value="Aspartic_peptidase_AS"/>
</dbReference>
<dbReference type="InterPro" id="IPR001584">
    <property type="entry name" value="Integrase_cat-core"/>
</dbReference>
<dbReference type="SUPFAM" id="SSF53098">
    <property type="entry name" value="Ribonuclease H-like"/>
    <property type="match status" value="1"/>
</dbReference>
<evidence type="ECO:0000256" key="1">
    <source>
        <dbReference type="ARBA" id="ARBA00010879"/>
    </source>
</evidence>
<evidence type="ECO:0000256" key="8">
    <source>
        <dbReference type="ARBA" id="ARBA00022801"/>
    </source>
</evidence>
<comment type="similarity">
    <text evidence="1">Belongs to the beta type-B retroviral polymerase family. HERV class-II K(HML-2) pol subfamily.</text>
</comment>
<evidence type="ECO:0000313" key="16">
    <source>
        <dbReference type="Proteomes" id="UP001529510"/>
    </source>
</evidence>
<dbReference type="Gene3D" id="3.10.10.10">
    <property type="entry name" value="HIV Type 1 Reverse Transcriptase, subunit A, domain 1"/>
    <property type="match status" value="1"/>
</dbReference>
<feature type="region of interest" description="Disordered" evidence="11">
    <location>
        <begin position="430"/>
        <end position="475"/>
    </location>
</feature>
<gene>
    <name evidence="15" type="ORF">M9458_001603</name>
</gene>
<dbReference type="FunFam" id="3.10.20.370:FF:000001">
    <property type="entry name" value="Retrovirus-related Pol polyprotein from transposon 17.6-like protein"/>
    <property type="match status" value="1"/>
</dbReference>
<dbReference type="Gene3D" id="1.10.340.70">
    <property type="match status" value="1"/>
</dbReference>
<dbReference type="Proteomes" id="UP001529510">
    <property type="component" value="Unassembled WGS sequence"/>
</dbReference>
<dbReference type="InterPro" id="IPR054465">
    <property type="entry name" value="Integrase_p58-like_C"/>
</dbReference>
<evidence type="ECO:0000256" key="11">
    <source>
        <dbReference type="SAM" id="MobiDB-lite"/>
    </source>
</evidence>
<feature type="domain" description="SCAN box" evidence="12">
    <location>
        <begin position="190"/>
        <end position="265"/>
    </location>
</feature>
<keyword evidence="5" id="KW-0548">Nucleotidyltransferase</keyword>
<dbReference type="PROSITE" id="PS50994">
    <property type="entry name" value="INTEGRASE"/>
    <property type="match status" value="1"/>
</dbReference>
<dbReference type="CDD" id="cd00303">
    <property type="entry name" value="retropepsin_like"/>
    <property type="match status" value="1"/>
</dbReference>
<evidence type="ECO:0000256" key="5">
    <source>
        <dbReference type="ARBA" id="ARBA00022695"/>
    </source>
</evidence>
<dbReference type="GO" id="GO:0004523">
    <property type="term" value="F:RNA-DNA hybrid ribonuclease activity"/>
    <property type="evidence" value="ECO:0007669"/>
    <property type="project" value="UniProtKB-EC"/>
</dbReference>
<dbReference type="EMBL" id="JAMKFB020000001">
    <property type="protein sequence ID" value="KAL0203585.1"/>
    <property type="molecule type" value="Genomic_DNA"/>
</dbReference>
<evidence type="ECO:0000259" key="14">
    <source>
        <dbReference type="PROSITE" id="PS50994"/>
    </source>
</evidence>
<keyword evidence="16" id="KW-1185">Reference proteome</keyword>
<feature type="region of interest" description="Disordered" evidence="11">
    <location>
        <begin position="274"/>
        <end position="322"/>
    </location>
</feature>
<dbReference type="SUPFAM" id="SSF56672">
    <property type="entry name" value="DNA/RNA polymerases"/>
    <property type="match status" value="1"/>
</dbReference>
<dbReference type="PROSITE" id="PS50878">
    <property type="entry name" value="RT_POL"/>
    <property type="match status" value="1"/>
</dbReference>
<organism evidence="15 16">
    <name type="scientific">Cirrhinus mrigala</name>
    <name type="common">Mrigala</name>
    <dbReference type="NCBI Taxonomy" id="683832"/>
    <lineage>
        <taxon>Eukaryota</taxon>
        <taxon>Metazoa</taxon>
        <taxon>Chordata</taxon>
        <taxon>Craniata</taxon>
        <taxon>Vertebrata</taxon>
        <taxon>Euteleostomi</taxon>
        <taxon>Actinopterygii</taxon>
        <taxon>Neopterygii</taxon>
        <taxon>Teleostei</taxon>
        <taxon>Ostariophysi</taxon>
        <taxon>Cypriniformes</taxon>
        <taxon>Cyprinidae</taxon>
        <taxon>Labeoninae</taxon>
        <taxon>Labeonini</taxon>
        <taxon>Cirrhinus</taxon>
    </lineage>
</organism>
<dbReference type="InterPro" id="IPR036397">
    <property type="entry name" value="RNaseH_sf"/>
</dbReference>
<dbReference type="PROSITE" id="PS00141">
    <property type="entry name" value="ASP_PROTEASE"/>
    <property type="match status" value="1"/>
</dbReference>
<evidence type="ECO:0000256" key="4">
    <source>
        <dbReference type="ARBA" id="ARBA00022679"/>
    </source>
</evidence>
<dbReference type="GO" id="GO:0003964">
    <property type="term" value="F:RNA-directed DNA polymerase activity"/>
    <property type="evidence" value="ECO:0007669"/>
    <property type="project" value="UniProtKB-KW"/>
</dbReference>
<dbReference type="Gene3D" id="3.30.70.270">
    <property type="match status" value="2"/>
</dbReference>
<feature type="region of interest" description="Disordered" evidence="11">
    <location>
        <begin position="1393"/>
        <end position="1451"/>
    </location>
</feature>
<dbReference type="InterPro" id="IPR041588">
    <property type="entry name" value="Integrase_H2C2"/>
</dbReference>
<dbReference type="FunFam" id="1.10.340.70:FF:000001">
    <property type="entry name" value="Retrovirus-related Pol polyprotein from transposon gypsy-like Protein"/>
    <property type="match status" value="1"/>
</dbReference>
<dbReference type="FunFam" id="3.30.420.10:FF:000032">
    <property type="entry name" value="Retrovirus-related Pol polyprotein from transposon 297-like Protein"/>
    <property type="match status" value="1"/>
</dbReference>
<dbReference type="PROSITE" id="PS50804">
    <property type="entry name" value="SCAN_BOX"/>
    <property type="match status" value="1"/>
</dbReference>
<dbReference type="InterPro" id="IPR050951">
    <property type="entry name" value="Retrovirus_Pol_polyprotein"/>
</dbReference>
<name>A0ABD0S270_CIRMR</name>
<comment type="caution">
    <text evidence="15">The sequence shown here is derived from an EMBL/GenBank/DDBJ whole genome shotgun (WGS) entry which is preliminary data.</text>
</comment>
<evidence type="ECO:0000256" key="3">
    <source>
        <dbReference type="ARBA" id="ARBA00012493"/>
    </source>
</evidence>
<dbReference type="InterPro" id="IPR043502">
    <property type="entry name" value="DNA/RNA_pol_sf"/>
</dbReference>
<accession>A0ABD0S270</accession>
<dbReference type="Gene3D" id="1.10.4020.10">
    <property type="entry name" value="DNA breaking-rejoining enzymes"/>
    <property type="match status" value="1"/>
</dbReference>
<feature type="compositionally biased region" description="Polar residues" evidence="11">
    <location>
        <begin position="450"/>
        <end position="461"/>
    </location>
</feature>
<dbReference type="PANTHER" id="PTHR37984:SF5">
    <property type="entry name" value="PROTEIN NYNRIN-LIKE"/>
    <property type="match status" value="1"/>
</dbReference>
<feature type="non-terminal residue" evidence="15">
    <location>
        <position position="1"/>
    </location>
</feature>
<dbReference type="SUPFAM" id="SSF50630">
    <property type="entry name" value="Acid proteases"/>
    <property type="match status" value="1"/>
</dbReference>
<keyword evidence="8" id="KW-0378">Hydrolase</keyword>
<keyword evidence="4" id="KW-0808">Transferase</keyword>
<dbReference type="FunFam" id="3.30.70.270:FF:000020">
    <property type="entry name" value="Transposon Tf2-6 polyprotein-like Protein"/>
    <property type="match status" value="1"/>
</dbReference>
<dbReference type="InterPro" id="IPR038269">
    <property type="entry name" value="SCAN_sf"/>
</dbReference>
<evidence type="ECO:0000259" key="13">
    <source>
        <dbReference type="PROSITE" id="PS50878"/>
    </source>
</evidence>
<sequence>LLCRVVLRQATVVENAGRSFGLKNTDKQDAALFTPPFCPDAHFRFLCFRRALFPGGMEDLVKTLAEVSVRQQHCFELLTEQHGHIQGYLTDLRLSAAQNVPLPDARVTAGRLLPKLTADDDIEAYLKMFESVANTEGWARGTWAAVLAPLLSGEAQRAYFSLPVSSQNNYNELKREILGRLGLSATVAAQRFHDWEYRPRVPARAQAADLMRLADHWLLEGMPSPSQVAERVVVDRMLRALPRSMRQAAGMRGPKSLPELIEAIELADATYHREAGERAPPFPRRVVQERRPPEGTPRPVHRPSSPRDEPMPTDPSPPPTKPWIAGCVVHRKTPKGAPKTPVKIKGRWYRALLDSGSAVSLVRPDTLGPRPVSKSTMPITCVHGDTRQVHTNLLTFHKGRDTWTLEVGVLKDLPVPLLLGRDWPGFEAALADATQPAQPRRRQLRAPSRGSESQSSMLTSDSGRDGESPPPDSNLFFDVFQQVTGGGDFGKAQKEDDRLKHCWGQVRVLEGQEVFPAPHPLPHFVVQNGLLYCVAERRAEVKHLLVVPKGKTETVLELAHSHPMAGHLGVQNTTQRIRDRFHWPGLEAEVKSFCQACPRCQRTSPRKPPPSPLIPLPIIGVPFERIGMDIVGPLPRSGRGHEHILVIVDYATRYPEAVPLRRATSKAIARELFLLSSRVGLPSEILTDQGTPFMSRLMADLCRLLKVKQVRTSVYHPQTDGLVERFNQTLKQMLRRVTTEDKKDWDLLLPYVLFGVREVPQASTGFTPFELLFGRQPRGLLDVAREAWEQQPAAYRTVIEHVKEMRAKIDQVMPLVREHLVKAQQAQQRLYNRAAQPREFQPGDRVMVLVPNAACKFLAQWQGPFTIEERVGPVNYRVRQPGRRKPVQLYHINLLKKWVGDRDQVAALTLQEPAVLDTNPDLSAAQKADLRHLVGQFLDVFSDNPGQTNVLSHDIRTPPGVIVRQRPYRVPEARRQAIEAEIQKMLKLGVIEPSRSPWSSPIVLVPKPDGTLRFCNDYRRLNEVSDFDSYPMPRVDELLERLGRARYITTLDLTKGYWQVPLSEEAKPKTAFSTPSGHWQYRTLPFGLHGAPATFQRLMDIILRPHQTYAAAYLDDLVIHSEAWEDHLERLRRVLSELRRAGLTANPRKCHLALHEARYLGFTVGRGLIKPQENKVKAILEAPKPSTKTQVRAFLGLAGYYRCFIPSFSSIAAPLTDLTRKGQPDRIRWTEEAEHAFRIIRGALTTEPVLRAPDFSCPFLLHTDASDTGLGAVLSQVQEGEEHPVVYISRKLSKAERNYAAVEKEALAIKWAVLELRYYLLGRRFTLFTDHAPLQWMARAKDTNARVTRWFLSLQDFHFDVRHRAGSSNTNADGLSRSWAAYTGLSGVTPLPPPVSPFVSTSRTRTSLREGDNQRRPGNTQPAPGATHHEPIGHGPHPHINQQPSTEDRELSPMVCEPNSLFLSLFLQIRRDRLAPHFPDARTGVTALFCTHPSLDTSTRRHGRGRSHHAPTTEDADTDITRICFLTCSILQ</sequence>
<dbReference type="Gene3D" id="3.10.20.370">
    <property type="match status" value="1"/>
</dbReference>
<evidence type="ECO:0000256" key="9">
    <source>
        <dbReference type="ARBA" id="ARBA00022918"/>
    </source>
</evidence>
<dbReference type="Pfam" id="PF17921">
    <property type="entry name" value="Integrase_H2C2"/>
    <property type="match status" value="1"/>
</dbReference>
<dbReference type="Pfam" id="PF22938">
    <property type="entry name" value="Integrase_p58_C"/>
    <property type="match status" value="1"/>
</dbReference>
<protein>
    <recommendedName>
        <fullName evidence="10">Gypsy retrotransposon integrase-like protein 1</fullName>
        <ecNumber evidence="3">2.7.7.49</ecNumber>
        <ecNumber evidence="2">3.1.26.4</ecNumber>
    </recommendedName>
</protein>
<evidence type="ECO:0000259" key="12">
    <source>
        <dbReference type="PROSITE" id="PS50804"/>
    </source>
</evidence>
<dbReference type="Gene3D" id="2.40.70.10">
    <property type="entry name" value="Acid Proteases"/>
    <property type="match status" value="1"/>
</dbReference>
<dbReference type="SUPFAM" id="SSF47353">
    <property type="entry name" value="Retrovirus capsid dimerization domain-like"/>
    <property type="match status" value="1"/>
</dbReference>
<dbReference type="InterPro" id="IPR043128">
    <property type="entry name" value="Rev_trsase/Diguanyl_cyclase"/>
</dbReference>
<feature type="domain" description="Reverse transcriptase" evidence="13">
    <location>
        <begin position="986"/>
        <end position="1164"/>
    </location>
</feature>
<dbReference type="PANTHER" id="PTHR37984">
    <property type="entry name" value="PROTEIN CBG26694"/>
    <property type="match status" value="1"/>
</dbReference>
<dbReference type="Pfam" id="PF00665">
    <property type="entry name" value="rve"/>
    <property type="match status" value="1"/>
</dbReference>
<dbReference type="InterPro" id="IPR021109">
    <property type="entry name" value="Peptidase_aspartic_dom_sf"/>
</dbReference>
<dbReference type="Gene3D" id="3.30.420.10">
    <property type="entry name" value="Ribonuclease H-like superfamily/Ribonuclease H"/>
    <property type="match status" value="1"/>
</dbReference>